<dbReference type="EMBL" id="NBXE01000018">
    <property type="protein sequence ID" value="RFA27899.1"/>
    <property type="molecule type" value="Genomic_DNA"/>
</dbReference>
<name>A0A3E0WEF1_9MICO</name>
<comment type="caution">
    <text evidence="3">The sequence shown here is derived from an EMBL/GenBank/DDBJ whole genome shotgun (WGS) entry which is preliminary data.</text>
</comment>
<evidence type="ECO:0000313" key="4">
    <source>
        <dbReference type="Proteomes" id="UP000257080"/>
    </source>
</evidence>
<evidence type="ECO:0000256" key="1">
    <source>
        <dbReference type="SAM" id="MobiDB-lite"/>
    </source>
</evidence>
<protein>
    <recommendedName>
        <fullName evidence="2">SseB protein N-terminal domain-containing protein</fullName>
    </recommendedName>
</protein>
<proteinExistence type="predicted"/>
<feature type="domain" description="SseB protein N-terminal" evidence="2">
    <location>
        <begin position="80"/>
        <end position="196"/>
    </location>
</feature>
<dbReference type="InterPro" id="IPR009839">
    <property type="entry name" value="SseB_N"/>
</dbReference>
<dbReference type="AlphaFoldDB" id="A0A3E0WEF1"/>
<dbReference type="RefSeq" id="WP_116418079.1">
    <property type="nucleotide sequence ID" value="NZ_NBXC01000013.1"/>
</dbReference>
<accession>A0A3E0WEF1</accession>
<gene>
    <name evidence="3" type="ORF">B7R25_06115</name>
</gene>
<sequence length="292" mass="30321">MTDARRQPPHGGHGTDSAGQPWAGRTFDAHPSAFAADDGAAPELLITALTRFRELADAVPHTSAPPANGTARAGGAAATAAALHEAHAAVVDAVRDARLLVPLIARAGETGVDDHGRTVDKTQELSLVTVRAPDGRTALPAFTSTEAMSRWNPDARPIPTPARRVALAAAGEGTDLVVLDPTSPTEFAIRRPALWAIAEAQPWMTALADEAVHEAFAVSAGGERSISRLQLFGGDPHARLAGTEVVVVLTLASGLDRVALDALVGRLQQRWAESDVIGRAVDSISVRLVAGA</sequence>
<dbReference type="Pfam" id="PF07179">
    <property type="entry name" value="SseB"/>
    <property type="match status" value="1"/>
</dbReference>
<feature type="region of interest" description="Disordered" evidence="1">
    <location>
        <begin position="1"/>
        <end position="27"/>
    </location>
</feature>
<reference evidence="3 4" key="1">
    <citation type="submission" date="2017-04" db="EMBL/GenBank/DDBJ databases">
        <title>Comparative genome analysis of Subtercola boreus.</title>
        <authorList>
            <person name="Cho Y.-J."/>
            <person name="Cho A."/>
            <person name="Kim O.-S."/>
            <person name="Lee J.-I."/>
        </authorList>
    </citation>
    <scope>NUCLEOTIDE SEQUENCE [LARGE SCALE GENOMIC DNA]</scope>
    <source>
        <strain evidence="3 4">P28004</strain>
    </source>
</reference>
<dbReference type="OrthoDB" id="5188303at2"/>
<evidence type="ECO:0000313" key="3">
    <source>
        <dbReference type="EMBL" id="RFA27899.1"/>
    </source>
</evidence>
<organism evidence="3 4">
    <name type="scientific">Subtercola boreus</name>
    <dbReference type="NCBI Taxonomy" id="120213"/>
    <lineage>
        <taxon>Bacteria</taxon>
        <taxon>Bacillati</taxon>
        <taxon>Actinomycetota</taxon>
        <taxon>Actinomycetes</taxon>
        <taxon>Micrococcales</taxon>
        <taxon>Microbacteriaceae</taxon>
        <taxon>Subtercola</taxon>
    </lineage>
</organism>
<dbReference type="Proteomes" id="UP000257080">
    <property type="component" value="Unassembled WGS sequence"/>
</dbReference>
<evidence type="ECO:0000259" key="2">
    <source>
        <dbReference type="Pfam" id="PF07179"/>
    </source>
</evidence>